<evidence type="ECO:0000259" key="3">
    <source>
        <dbReference type="PROSITE" id="PS50057"/>
    </source>
</evidence>
<dbReference type="SUPFAM" id="SSF47031">
    <property type="entry name" value="Second domain of FERM"/>
    <property type="match status" value="1"/>
</dbReference>
<proteinExistence type="predicted"/>
<keyword evidence="2" id="KW-0732">Signal</keyword>
<dbReference type="FunFam" id="1.20.80.10:FF:000025">
    <property type="entry name" value="pleckstrin homology domain-containing family H member 3 isoform X2"/>
    <property type="match status" value="1"/>
</dbReference>
<dbReference type="Gene3D" id="1.25.40.530">
    <property type="entry name" value="MyTH4 domain"/>
    <property type="match status" value="1"/>
</dbReference>
<feature type="domain" description="MyTH4" evidence="4">
    <location>
        <begin position="266"/>
        <end position="428"/>
    </location>
</feature>
<gene>
    <name evidence="5" type="ORF">QTO34_009116</name>
</gene>
<evidence type="ECO:0000259" key="4">
    <source>
        <dbReference type="PROSITE" id="PS51016"/>
    </source>
</evidence>
<dbReference type="InterPro" id="IPR051724">
    <property type="entry name" value="Actin_motor_Myosin"/>
</dbReference>
<comment type="caution">
    <text evidence="5">The sequence shown here is derived from an EMBL/GenBank/DDBJ whole genome shotgun (WGS) entry which is preliminary data.</text>
</comment>
<dbReference type="SMART" id="SM00139">
    <property type="entry name" value="MyTH4"/>
    <property type="match status" value="1"/>
</dbReference>
<dbReference type="InterPro" id="IPR035963">
    <property type="entry name" value="FERM_2"/>
</dbReference>
<feature type="region of interest" description="Disordered" evidence="1">
    <location>
        <begin position="580"/>
        <end position="612"/>
    </location>
</feature>
<feature type="compositionally biased region" description="Acidic residues" evidence="1">
    <location>
        <begin position="29"/>
        <end position="41"/>
    </location>
</feature>
<dbReference type="Gene3D" id="3.10.20.90">
    <property type="entry name" value="Phosphatidylinositol 3-kinase Catalytic Subunit, Chain A, domain 1"/>
    <property type="match status" value="1"/>
</dbReference>
<name>A0AA40HHX6_CNENI</name>
<evidence type="ECO:0008006" key="7">
    <source>
        <dbReference type="Google" id="ProtNLM"/>
    </source>
</evidence>
<dbReference type="Pfam" id="PF00784">
    <property type="entry name" value="MyTH4"/>
    <property type="match status" value="1"/>
</dbReference>
<feature type="region of interest" description="Disordered" evidence="1">
    <location>
        <begin position="779"/>
        <end position="822"/>
    </location>
</feature>
<dbReference type="InterPro" id="IPR011993">
    <property type="entry name" value="PH-like_dom_sf"/>
</dbReference>
<dbReference type="FunFam" id="2.30.29.30:FF:000284">
    <property type="entry name" value="pleckstrin homology domain-containing family H member 3 isoform X2"/>
    <property type="match status" value="1"/>
</dbReference>
<dbReference type="EMBL" id="JAULJE010000020">
    <property type="protein sequence ID" value="KAK1331167.1"/>
    <property type="molecule type" value="Genomic_DNA"/>
</dbReference>
<dbReference type="Proteomes" id="UP001177744">
    <property type="component" value="Unassembled WGS sequence"/>
</dbReference>
<dbReference type="PROSITE" id="PS50057">
    <property type="entry name" value="FERM_3"/>
    <property type="match status" value="1"/>
</dbReference>
<dbReference type="SMART" id="SM00295">
    <property type="entry name" value="B41"/>
    <property type="match status" value="1"/>
</dbReference>
<feature type="signal peptide" evidence="2">
    <location>
        <begin position="1"/>
        <end position="18"/>
    </location>
</feature>
<feature type="compositionally biased region" description="Low complexity" evidence="1">
    <location>
        <begin position="779"/>
        <end position="791"/>
    </location>
</feature>
<dbReference type="Gene3D" id="1.20.80.10">
    <property type="match status" value="1"/>
</dbReference>
<dbReference type="InterPro" id="IPR019749">
    <property type="entry name" value="Band_41_domain"/>
</dbReference>
<protein>
    <recommendedName>
        <fullName evidence="7">Pleckstrin homology domain-containing family H member 3</fullName>
    </recommendedName>
</protein>
<dbReference type="InterPro" id="IPR000299">
    <property type="entry name" value="FERM_domain"/>
</dbReference>
<evidence type="ECO:0000313" key="5">
    <source>
        <dbReference type="EMBL" id="KAK1331167.1"/>
    </source>
</evidence>
<dbReference type="FunFam" id="3.10.20.90:FF:000182">
    <property type="entry name" value="pleckstrin homology domain-containing family H member 3 isoform X1"/>
    <property type="match status" value="1"/>
</dbReference>
<keyword evidence="6" id="KW-1185">Reference proteome</keyword>
<dbReference type="Pfam" id="PF00373">
    <property type="entry name" value="FERM_M"/>
    <property type="match status" value="1"/>
</dbReference>
<feature type="domain" description="FERM" evidence="3">
    <location>
        <begin position="433"/>
        <end position="783"/>
    </location>
</feature>
<dbReference type="InterPro" id="IPR000857">
    <property type="entry name" value="MyTH4_dom"/>
</dbReference>
<dbReference type="Gene3D" id="2.30.29.30">
    <property type="entry name" value="Pleckstrin-homology domain (PH domain)/Phosphotyrosine-binding domain (PTB)"/>
    <property type="match status" value="1"/>
</dbReference>
<sequence>MPLPGGLWWLLCCRRGFTLLHRDYGDGELSGDGDEDEDEETFELRTPSPAGGGRGPLDVTLTQPVRSGPISDRLQSWEETRSLIPEKGPPEDDADVVVKGEDPPHAFRVPLGPQAPGDNVFACWAPPPRLVVPRAPRTRRSALVAPAPGLVRAHPGLPGPVQQQREGGAALGSLVLTSLCSVTGPERRPKETGLWLVTVSGRKHSVRLCSPRQAEAERWGVALREVIASKAPLETPTQLLLRDIQESCGDPEAVALIYRRNPILRHTSGALYAPLLPLPYGVGAPGPGYAPLREEAVRLFLALQALEGARRPGPLMQGVLQTCRDLPALRDELFLQLAKQTSGPAGPPGLPATQDPAALRYWQLLTCMSCTFRPGGAVRGHLLGHLERTEQALPGSELAEYARFIRRALGRTRGRELVPSLAEISALSRRQELLCTVHCPGAGACPVAIDSHTTAAEVARELVGRLGLARSRNAFALYEQRGAQERALAGGTLMADVLTRFENLAAEEAAPEDSPDAGWKLCLRLHGPLRPEGLSPDGHELPFLFEQAHALLLRGQPPPPDDTLRALAALRLQSLHRDFSPRAPLPRLDRLLPPPTPPREDPPRPIPRPPPSAALLAGAIWSSGLAKRRAERARRIGAGRPAGSAVREGGGGAGMAAAVLGGWKRLRGMGRAEAMAAYLALAAQCPGFGAARYEVLELSTEPGGGAPQKLCLGLGAKAMSLSRPGETEPIHSVSYGHVAACQLMGPHTLALRVGESQLLLQSPQVEEIMQLVNAYLANPSPERPCSSPSPSCQDLPDISSPSQHPGLDEPQGHSGCLGQLQK</sequence>
<evidence type="ECO:0000256" key="1">
    <source>
        <dbReference type="SAM" id="MobiDB-lite"/>
    </source>
</evidence>
<accession>A0AA40HHX6</accession>
<dbReference type="AlphaFoldDB" id="A0AA40HHX6"/>
<dbReference type="PROSITE" id="PS51016">
    <property type="entry name" value="MYTH4"/>
    <property type="match status" value="1"/>
</dbReference>
<dbReference type="PANTHER" id="PTHR46049">
    <property type="entry name" value="AGAP003327-PA"/>
    <property type="match status" value="1"/>
</dbReference>
<evidence type="ECO:0000313" key="6">
    <source>
        <dbReference type="Proteomes" id="UP001177744"/>
    </source>
</evidence>
<dbReference type="GO" id="GO:0005856">
    <property type="term" value="C:cytoskeleton"/>
    <property type="evidence" value="ECO:0007669"/>
    <property type="project" value="InterPro"/>
</dbReference>
<organism evidence="5 6">
    <name type="scientific">Cnephaeus nilssonii</name>
    <name type="common">Northern bat</name>
    <name type="synonym">Eptesicus nilssonii</name>
    <dbReference type="NCBI Taxonomy" id="3371016"/>
    <lineage>
        <taxon>Eukaryota</taxon>
        <taxon>Metazoa</taxon>
        <taxon>Chordata</taxon>
        <taxon>Craniata</taxon>
        <taxon>Vertebrata</taxon>
        <taxon>Euteleostomi</taxon>
        <taxon>Mammalia</taxon>
        <taxon>Eutheria</taxon>
        <taxon>Laurasiatheria</taxon>
        <taxon>Chiroptera</taxon>
        <taxon>Yangochiroptera</taxon>
        <taxon>Vespertilionidae</taxon>
        <taxon>Cnephaeus</taxon>
    </lineage>
</organism>
<dbReference type="InterPro" id="IPR038185">
    <property type="entry name" value="MyTH4_dom_sf"/>
</dbReference>
<dbReference type="FunFam" id="1.25.40.530:FF:000001">
    <property type="entry name" value="Pleckstrin homology domain-containing family H member 2"/>
    <property type="match status" value="1"/>
</dbReference>
<dbReference type="InterPro" id="IPR019748">
    <property type="entry name" value="FERM_central"/>
</dbReference>
<dbReference type="PANTHER" id="PTHR46049:SF5">
    <property type="entry name" value="PLECKSTRIN HOMOLOGY DOMAIN-CONTAINING FAMILY H MEMBER 3"/>
    <property type="match status" value="1"/>
</dbReference>
<reference evidence="5" key="1">
    <citation type="submission" date="2023-06" db="EMBL/GenBank/DDBJ databases">
        <title>Reference genome for the Northern bat (Eptesicus nilssonii), a most northern bat species.</title>
        <authorList>
            <person name="Laine V.N."/>
            <person name="Pulliainen A.T."/>
            <person name="Lilley T.M."/>
        </authorList>
    </citation>
    <scope>NUCLEOTIDE SEQUENCE</scope>
    <source>
        <strain evidence="5">BLF_Eptnil</strain>
        <tissue evidence="5">Kidney</tissue>
    </source>
</reference>
<feature type="chain" id="PRO_5041395223" description="Pleckstrin homology domain-containing family H member 3" evidence="2">
    <location>
        <begin position="19"/>
        <end position="822"/>
    </location>
</feature>
<dbReference type="InterPro" id="IPR014352">
    <property type="entry name" value="FERM/acyl-CoA-bd_prot_sf"/>
</dbReference>
<dbReference type="Pfam" id="PF21989">
    <property type="entry name" value="RA_2"/>
    <property type="match status" value="1"/>
</dbReference>
<feature type="region of interest" description="Disordered" evidence="1">
    <location>
        <begin position="28"/>
        <end position="69"/>
    </location>
</feature>
<evidence type="ECO:0000256" key="2">
    <source>
        <dbReference type="SAM" id="SignalP"/>
    </source>
</evidence>